<protein>
    <submittedName>
        <fullName evidence="1">Uncharacterized protein</fullName>
    </submittedName>
</protein>
<proteinExistence type="predicted"/>
<comment type="caution">
    <text evidence="1">The sequence shown here is derived from an EMBL/GenBank/DDBJ whole genome shotgun (WGS) entry which is preliminary data.</text>
</comment>
<dbReference type="EMBL" id="CM055734">
    <property type="protein sequence ID" value="KAJ8009332.1"/>
    <property type="molecule type" value="Genomic_DNA"/>
</dbReference>
<gene>
    <name evidence="1" type="ORF">DPEC_G00087790</name>
</gene>
<evidence type="ECO:0000313" key="1">
    <source>
        <dbReference type="EMBL" id="KAJ8009332.1"/>
    </source>
</evidence>
<dbReference type="Proteomes" id="UP001157502">
    <property type="component" value="Chromosome 7"/>
</dbReference>
<evidence type="ECO:0000313" key="2">
    <source>
        <dbReference type="Proteomes" id="UP001157502"/>
    </source>
</evidence>
<name>A0ACC2H083_DALPE</name>
<reference evidence="1" key="1">
    <citation type="submission" date="2021-05" db="EMBL/GenBank/DDBJ databases">
        <authorList>
            <person name="Pan Q."/>
            <person name="Jouanno E."/>
            <person name="Zahm M."/>
            <person name="Klopp C."/>
            <person name="Cabau C."/>
            <person name="Louis A."/>
            <person name="Berthelot C."/>
            <person name="Parey E."/>
            <person name="Roest Crollius H."/>
            <person name="Montfort J."/>
            <person name="Robinson-Rechavi M."/>
            <person name="Bouchez O."/>
            <person name="Lampietro C."/>
            <person name="Lopez Roques C."/>
            <person name="Donnadieu C."/>
            <person name="Postlethwait J."/>
            <person name="Bobe J."/>
            <person name="Dillon D."/>
            <person name="Chandos A."/>
            <person name="von Hippel F."/>
            <person name="Guiguen Y."/>
        </authorList>
    </citation>
    <scope>NUCLEOTIDE SEQUENCE</scope>
    <source>
        <strain evidence="1">YG-Jan2019</strain>
    </source>
</reference>
<sequence length="163" mass="18118">MESQQSHLSSSPAREEDKLYNRSILESLLGMTCFRQLEEDAQLSGRRLTQAIKDVCVSHQGSRTDKLLCHFPFWLSRAVFPLCQSGETKREIPKPPGRPSRPGPRPSKKNENANTPDASPNQFFGTSQRGSRGRPRRRAGGFTMCLTHAAGYRCATTTPGARS</sequence>
<keyword evidence="2" id="KW-1185">Reference proteome</keyword>
<accession>A0ACC2H083</accession>
<organism evidence="1 2">
    <name type="scientific">Dallia pectoralis</name>
    <name type="common">Alaska blackfish</name>
    <dbReference type="NCBI Taxonomy" id="75939"/>
    <lineage>
        <taxon>Eukaryota</taxon>
        <taxon>Metazoa</taxon>
        <taxon>Chordata</taxon>
        <taxon>Craniata</taxon>
        <taxon>Vertebrata</taxon>
        <taxon>Euteleostomi</taxon>
        <taxon>Actinopterygii</taxon>
        <taxon>Neopterygii</taxon>
        <taxon>Teleostei</taxon>
        <taxon>Protacanthopterygii</taxon>
        <taxon>Esociformes</taxon>
        <taxon>Umbridae</taxon>
        <taxon>Dallia</taxon>
    </lineage>
</organism>